<dbReference type="SUPFAM" id="SSF48498">
    <property type="entry name" value="Tetracyclin repressor-like, C-terminal domain"/>
    <property type="match status" value="1"/>
</dbReference>
<evidence type="ECO:0000313" key="7">
    <source>
        <dbReference type="EMBL" id="MFC5380614.1"/>
    </source>
</evidence>
<dbReference type="InterPro" id="IPR009057">
    <property type="entry name" value="Homeodomain-like_sf"/>
</dbReference>
<accession>A0ABW0GMV1</accession>
<dbReference type="PANTHER" id="PTHR30055:SF151">
    <property type="entry name" value="TRANSCRIPTIONAL REGULATORY PROTEIN"/>
    <property type="match status" value="1"/>
</dbReference>
<evidence type="ECO:0000259" key="6">
    <source>
        <dbReference type="PROSITE" id="PS50977"/>
    </source>
</evidence>
<dbReference type="EMBL" id="JBHSLD010000007">
    <property type="protein sequence ID" value="MFC5380614.1"/>
    <property type="molecule type" value="Genomic_DNA"/>
</dbReference>
<sequence>MAGTDEVRRGRTGLSRSRVLEAAVALADRDGVDGLTIRALATELSTKPMSIYHYVAGKDAILDGLVDQVFAEITHPPTDLPWQAALRVRCHSAREVLARHPWAVPLLESRVNPGEATLDHHEAVLACLRGGGLSLRLTAHAYAVLDSYVYGFALQEATLPAHGSADIADVAEQILAGMDAGRYPSLHELTRDHVLQPGYGFGASFEVGMDLLLDGLTALAEQEADLDGPAA</sequence>
<dbReference type="InterPro" id="IPR004111">
    <property type="entry name" value="Repressor_TetR_C"/>
</dbReference>
<keyword evidence="1" id="KW-0678">Repressor</keyword>
<reference evidence="8" key="1">
    <citation type="journal article" date="2019" name="Int. J. Syst. Evol. Microbiol.">
        <title>The Global Catalogue of Microorganisms (GCM) 10K type strain sequencing project: providing services to taxonomists for standard genome sequencing and annotation.</title>
        <authorList>
            <consortium name="The Broad Institute Genomics Platform"/>
            <consortium name="The Broad Institute Genome Sequencing Center for Infectious Disease"/>
            <person name="Wu L."/>
            <person name="Ma J."/>
        </authorList>
    </citation>
    <scope>NUCLEOTIDE SEQUENCE [LARGE SCALE GENOMIC DNA]</scope>
    <source>
        <strain evidence="8">CCUG 43114</strain>
    </source>
</reference>
<dbReference type="Gene3D" id="1.10.357.10">
    <property type="entry name" value="Tetracycline Repressor, domain 2"/>
    <property type="match status" value="1"/>
</dbReference>
<dbReference type="SUPFAM" id="SSF46689">
    <property type="entry name" value="Homeodomain-like"/>
    <property type="match status" value="1"/>
</dbReference>
<evidence type="ECO:0000256" key="1">
    <source>
        <dbReference type="ARBA" id="ARBA00022491"/>
    </source>
</evidence>
<evidence type="ECO:0000256" key="5">
    <source>
        <dbReference type="PROSITE-ProRule" id="PRU00335"/>
    </source>
</evidence>
<dbReference type="RefSeq" id="WP_340267938.1">
    <property type="nucleotide sequence ID" value="NZ_JBBEOG010000002.1"/>
</dbReference>
<keyword evidence="8" id="KW-1185">Reference proteome</keyword>
<dbReference type="InterPro" id="IPR003012">
    <property type="entry name" value="Tet_transcr_reg_TetR"/>
</dbReference>
<name>A0ABW0GMV1_9MICO</name>
<dbReference type="InterPro" id="IPR050109">
    <property type="entry name" value="HTH-type_TetR-like_transc_reg"/>
</dbReference>
<feature type="DNA-binding region" description="H-T-H motif" evidence="5">
    <location>
        <begin position="36"/>
        <end position="55"/>
    </location>
</feature>
<feature type="domain" description="HTH tetR-type" evidence="6">
    <location>
        <begin position="13"/>
        <end position="73"/>
    </location>
</feature>
<evidence type="ECO:0000313" key="8">
    <source>
        <dbReference type="Proteomes" id="UP001596122"/>
    </source>
</evidence>
<dbReference type="PANTHER" id="PTHR30055">
    <property type="entry name" value="HTH-TYPE TRANSCRIPTIONAL REGULATOR RUTR"/>
    <property type="match status" value="1"/>
</dbReference>
<evidence type="ECO:0000256" key="3">
    <source>
        <dbReference type="ARBA" id="ARBA00023125"/>
    </source>
</evidence>
<keyword evidence="2" id="KW-0805">Transcription regulation</keyword>
<evidence type="ECO:0000256" key="4">
    <source>
        <dbReference type="ARBA" id="ARBA00023163"/>
    </source>
</evidence>
<keyword evidence="3 5" id="KW-0238">DNA-binding</keyword>
<dbReference type="Gene3D" id="1.10.10.60">
    <property type="entry name" value="Homeodomain-like"/>
    <property type="match status" value="1"/>
</dbReference>
<keyword evidence="4" id="KW-0804">Transcription</keyword>
<proteinExistence type="predicted"/>
<dbReference type="InterPro" id="IPR036271">
    <property type="entry name" value="Tet_transcr_reg_TetR-rel_C_sf"/>
</dbReference>
<gene>
    <name evidence="7" type="ORF">ACFPJ6_07420</name>
</gene>
<dbReference type="Pfam" id="PF00440">
    <property type="entry name" value="TetR_N"/>
    <property type="match status" value="1"/>
</dbReference>
<dbReference type="Pfam" id="PF02909">
    <property type="entry name" value="TetR_C_1"/>
    <property type="match status" value="1"/>
</dbReference>
<comment type="caution">
    <text evidence="7">The sequence shown here is derived from an EMBL/GenBank/DDBJ whole genome shotgun (WGS) entry which is preliminary data.</text>
</comment>
<dbReference type="PROSITE" id="PS50977">
    <property type="entry name" value="HTH_TETR_2"/>
    <property type="match status" value="1"/>
</dbReference>
<dbReference type="PRINTS" id="PR00400">
    <property type="entry name" value="TETREPRESSOR"/>
</dbReference>
<dbReference type="InterPro" id="IPR001647">
    <property type="entry name" value="HTH_TetR"/>
</dbReference>
<organism evidence="7 8">
    <name type="scientific">Aquipuribacter nitratireducens</name>
    <dbReference type="NCBI Taxonomy" id="650104"/>
    <lineage>
        <taxon>Bacteria</taxon>
        <taxon>Bacillati</taxon>
        <taxon>Actinomycetota</taxon>
        <taxon>Actinomycetes</taxon>
        <taxon>Micrococcales</taxon>
        <taxon>Intrasporangiaceae</taxon>
        <taxon>Aquipuribacter</taxon>
    </lineage>
</organism>
<protein>
    <submittedName>
        <fullName evidence="7">TetR/AcrR family transcriptional regulator C-terminal domain-containing protein</fullName>
    </submittedName>
</protein>
<dbReference type="Proteomes" id="UP001596122">
    <property type="component" value="Unassembled WGS sequence"/>
</dbReference>
<evidence type="ECO:0000256" key="2">
    <source>
        <dbReference type="ARBA" id="ARBA00023015"/>
    </source>
</evidence>